<dbReference type="Proteomes" id="UP000032049">
    <property type="component" value="Unassembled WGS sequence"/>
</dbReference>
<accession>A0A0D0GID5</accession>
<evidence type="ECO:0000313" key="2">
    <source>
        <dbReference type="Proteomes" id="UP000032049"/>
    </source>
</evidence>
<dbReference type="OrthoDB" id="637901at2"/>
<comment type="caution">
    <text evidence="1">The sequence shown here is derived from an EMBL/GenBank/DDBJ whole genome shotgun (WGS) entry which is preliminary data.</text>
</comment>
<dbReference type="STRING" id="1503925.TH53_11770"/>
<gene>
    <name evidence="1" type="ORF">TH53_11770</name>
</gene>
<organism evidence="1 2">
    <name type="scientific">Pedobacter lusitanus</name>
    <dbReference type="NCBI Taxonomy" id="1503925"/>
    <lineage>
        <taxon>Bacteria</taxon>
        <taxon>Pseudomonadati</taxon>
        <taxon>Bacteroidota</taxon>
        <taxon>Sphingobacteriia</taxon>
        <taxon>Sphingobacteriales</taxon>
        <taxon>Sphingobacteriaceae</taxon>
        <taxon>Pedobacter</taxon>
    </lineage>
</organism>
<keyword evidence="2" id="KW-1185">Reference proteome</keyword>
<sequence>MKDVLNELLAEKSFLAADDPRIERMKRETAPILYDFKNYSGKANLTNQTLTLRGTIPLENLHVPDQSYCPAGLTKGLSINAWLNADLKGLLQSDIHFKNYFLEKDILLKYYHGYVAVESGELISQYEPVITYEYNDEFEKVEHIEQKEVKVPEITVSLKGNAPALLRYLQKQNVISTDELLSRELFPLYAVYSNNNMDLLQLSTSEERVLPELSPVRGPYFLFADIDFNQIRKQKQFAFLDSYIAPLSRLKLKGTKQDAKTGKIELELLCNHF</sequence>
<evidence type="ECO:0000313" key="1">
    <source>
        <dbReference type="EMBL" id="KIO77037.1"/>
    </source>
</evidence>
<name>A0A0D0GID5_9SPHI</name>
<protein>
    <submittedName>
        <fullName evidence="1">Uncharacterized protein</fullName>
    </submittedName>
</protein>
<dbReference type="RefSeq" id="WP_041882196.1">
    <property type="nucleotide sequence ID" value="NZ_JXRA01000048.1"/>
</dbReference>
<proteinExistence type="predicted"/>
<dbReference type="AlphaFoldDB" id="A0A0D0GID5"/>
<dbReference type="EMBL" id="JXRA01000048">
    <property type="protein sequence ID" value="KIO77037.1"/>
    <property type="molecule type" value="Genomic_DNA"/>
</dbReference>
<reference evidence="1 2" key="1">
    <citation type="submission" date="2015-01" db="EMBL/GenBank/DDBJ databases">
        <title>Draft genome sequence of Pedobacter sp. NL19 isolated from sludge of an effluent treatment pond in an abandoned uranium mine.</title>
        <authorList>
            <person name="Santos T."/>
            <person name="Caetano T."/>
            <person name="Covas C."/>
            <person name="Cruz A."/>
            <person name="Mendo S."/>
        </authorList>
    </citation>
    <scope>NUCLEOTIDE SEQUENCE [LARGE SCALE GENOMIC DNA]</scope>
    <source>
        <strain evidence="1 2">NL19</strain>
    </source>
</reference>